<proteinExistence type="predicted"/>
<accession>M2TI66</accession>
<dbReference type="GeneID" id="19137989"/>
<dbReference type="OMA" id="PMWQREA"/>
<dbReference type="HOGENOM" id="CLU_027438_2_0_1"/>
<evidence type="ECO:0008006" key="3">
    <source>
        <dbReference type="Google" id="ProtNLM"/>
    </source>
</evidence>
<protein>
    <recommendedName>
        <fullName evidence="3">RING-type domain-containing protein</fullName>
    </recommendedName>
</protein>
<dbReference type="EMBL" id="KB445638">
    <property type="protein sequence ID" value="EMD68402.1"/>
    <property type="molecule type" value="Genomic_DNA"/>
</dbReference>
<sequence length="605" mass="68026">MSSSAPTNLRRVVVEDLLKTRDVKEDGWTATFDPDSGLHTVSMTLNEDELVWNGLWNKIEEFGFARTGVLMNGGTKYEKVTSEFLVKEHDEVAVVADDQASTPTTIKISETLISHANSHHVPPLEFRIDEAGRYTLFSVDAYSKHLPQSFREAGGVFFSMWQREAMWLNFQQGSYKYAVRVFVDHVNAITGQEMQKGLDTKDESKLQDYVVIPGQEWLDGICIAPGIVRQFVAMSLSSGYTVEVDNKYRNDGLKESYTPRELGCKIGDILRSYPTDTTYRTPFWIQDLVTPEVEKLSENKLPYNVDLSSVAPVKLKADGVKETSDVPLPARSHGEPPSILWNHVQLVAPIQPRRAKMSIRNSERYDFQSREGIDEGITMHAKTESEGKKGLIELTETQVKNIKTMGLAAGGKLIQDIYKDRNPATIWNHATARILYVHMLDPESCEKPPPMDVNRYVKSGGQFWVVEEKVDERLDGGDFNNVKSVSQMDKHVGITTELEFNPARPKVCTMCEMRLCDCIIRPYAYQFCNICIKAIEEGSTIEPGSQQATPWKCPTCSTPISHVAGFSAPVNLPGEEPMLRTKVPVNVLKVEDGRARFMSVQMSRV</sequence>
<keyword evidence="2" id="KW-1185">Reference proteome</keyword>
<reference evidence="2" key="2">
    <citation type="journal article" date="2013" name="PLoS Genet.">
        <title>Comparative genome structure, secondary metabolite, and effector coding capacity across Cochliobolus pathogens.</title>
        <authorList>
            <person name="Condon B.J."/>
            <person name="Leng Y."/>
            <person name="Wu D."/>
            <person name="Bushley K.E."/>
            <person name="Ohm R.A."/>
            <person name="Otillar R."/>
            <person name="Martin J."/>
            <person name="Schackwitz W."/>
            <person name="Grimwood J."/>
            <person name="MohdZainudin N."/>
            <person name="Xue C."/>
            <person name="Wang R."/>
            <person name="Manning V.A."/>
            <person name="Dhillon B."/>
            <person name="Tu Z.J."/>
            <person name="Steffenson B.J."/>
            <person name="Salamov A."/>
            <person name="Sun H."/>
            <person name="Lowry S."/>
            <person name="LaButti K."/>
            <person name="Han J."/>
            <person name="Copeland A."/>
            <person name="Lindquist E."/>
            <person name="Barry K."/>
            <person name="Schmutz J."/>
            <person name="Baker S.E."/>
            <person name="Ciuffetti L.M."/>
            <person name="Grigoriev I.V."/>
            <person name="Zhong S."/>
            <person name="Turgeon B.G."/>
        </authorList>
    </citation>
    <scope>NUCLEOTIDE SEQUENCE [LARGE SCALE GENOMIC DNA]</scope>
    <source>
        <strain evidence="2">ND90Pr / ATCC 201652</strain>
    </source>
</reference>
<name>M2TI66_COCSN</name>
<dbReference type="RefSeq" id="XP_007696017.1">
    <property type="nucleotide sequence ID" value="XM_007697827.1"/>
</dbReference>
<reference evidence="1 2" key="1">
    <citation type="journal article" date="2012" name="PLoS Pathog.">
        <title>Diverse lifestyles and strategies of plant pathogenesis encoded in the genomes of eighteen Dothideomycetes fungi.</title>
        <authorList>
            <person name="Ohm R.A."/>
            <person name="Feau N."/>
            <person name="Henrissat B."/>
            <person name="Schoch C.L."/>
            <person name="Horwitz B.A."/>
            <person name="Barry K.W."/>
            <person name="Condon B.J."/>
            <person name="Copeland A.C."/>
            <person name="Dhillon B."/>
            <person name="Glaser F."/>
            <person name="Hesse C.N."/>
            <person name="Kosti I."/>
            <person name="LaButti K."/>
            <person name="Lindquist E.A."/>
            <person name="Lucas S."/>
            <person name="Salamov A.A."/>
            <person name="Bradshaw R.E."/>
            <person name="Ciuffetti L."/>
            <person name="Hamelin R.C."/>
            <person name="Kema G.H.J."/>
            <person name="Lawrence C."/>
            <person name="Scott J.A."/>
            <person name="Spatafora J.W."/>
            <person name="Turgeon B.G."/>
            <person name="de Wit P.J.G.M."/>
            <person name="Zhong S."/>
            <person name="Goodwin S.B."/>
            <person name="Grigoriev I.V."/>
        </authorList>
    </citation>
    <scope>NUCLEOTIDE SEQUENCE [LARGE SCALE GENOMIC DNA]</scope>
    <source>
        <strain evidence="2">ND90Pr / ATCC 201652</strain>
    </source>
</reference>
<gene>
    <name evidence="1" type="ORF">COCSADRAFT_349902</name>
</gene>
<evidence type="ECO:0000313" key="2">
    <source>
        <dbReference type="Proteomes" id="UP000016934"/>
    </source>
</evidence>
<dbReference type="Proteomes" id="UP000016934">
    <property type="component" value="Unassembled WGS sequence"/>
</dbReference>
<dbReference type="KEGG" id="bsc:COCSADRAFT_349902"/>
<evidence type="ECO:0000313" key="1">
    <source>
        <dbReference type="EMBL" id="EMD68402.1"/>
    </source>
</evidence>
<dbReference type="OrthoDB" id="428577at2759"/>
<dbReference type="eggNOG" id="ENOG502S18D">
    <property type="taxonomic scope" value="Eukaryota"/>
</dbReference>
<dbReference type="AlphaFoldDB" id="M2TI66"/>
<organism evidence="1 2">
    <name type="scientific">Cochliobolus sativus (strain ND90Pr / ATCC 201652)</name>
    <name type="common">Common root rot and spot blotch fungus</name>
    <name type="synonym">Bipolaris sorokiniana</name>
    <dbReference type="NCBI Taxonomy" id="665912"/>
    <lineage>
        <taxon>Eukaryota</taxon>
        <taxon>Fungi</taxon>
        <taxon>Dikarya</taxon>
        <taxon>Ascomycota</taxon>
        <taxon>Pezizomycotina</taxon>
        <taxon>Dothideomycetes</taxon>
        <taxon>Pleosporomycetidae</taxon>
        <taxon>Pleosporales</taxon>
        <taxon>Pleosporineae</taxon>
        <taxon>Pleosporaceae</taxon>
        <taxon>Bipolaris</taxon>
    </lineage>
</organism>